<comment type="caution">
    <text evidence="3">The sequence shown here is derived from an EMBL/GenBank/DDBJ whole genome shotgun (WGS) entry which is preliminary data.</text>
</comment>
<sequence length="328" mass="34149">MKKPIFFAFQVRTLTLAVLAFLSVFTTSCGTEDENAPAQPKTIADYIVESNDFTILEAAIRQAGQLDAFKNPNLTFFAPNDAAFQASGITDATALANLPQEQLTAILQYHVLKAAVASSGFPIENNKPVQTSLTLNNQPMVLYITNGSAGLFVNGSKVVTPDIQVANGVIHVIDHLLSPPPPTTGGGTLVGVVAADTSLSLLGTAALRVAAENPALAGVLTGTDAYTAFAPTNSAFRALNLSTPDTINKIPVSTLATLLANHVVPGRLYSNDLKTGELAAFSTGKLLLQADSTVITVKSSGIASPAIVTRANLTATNGVVHKIDKVLL</sequence>
<dbReference type="EMBL" id="QLMC01000001">
    <property type="protein sequence ID" value="RAK02486.1"/>
    <property type="molecule type" value="Genomic_DNA"/>
</dbReference>
<keyword evidence="4" id="KW-1185">Reference proteome</keyword>
<dbReference type="InterPro" id="IPR000782">
    <property type="entry name" value="FAS1_domain"/>
</dbReference>
<dbReference type="PROSITE" id="PS50213">
    <property type="entry name" value="FAS1"/>
    <property type="match status" value="2"/>
</dbReference>
<dbReference type="PANTHER" id="PTHR10900:SF77">
    <property type="entry name" value="FI19380P1"/>
    <property type="match status" value="1"/>
</dbReference>
<dbReference type="Pfam" id="PF02469">
    <property type="entry name" value="Fasciclin"/>
    <property type="match status" value="2"/>
</dbReference>
<feature type="domain" description="FAS1" evidence="2">
    <location>
        <begin position="186"/>
        <end position="327"/>
    </location>
</feature>
<feature type="chain" id="PRO_5016280201" evidence="1">
    <location>
        <begin position="31"/>
        <end position="328"/>
    </location>
</feature>
<dbReference type="SUPFAM" id="SSF82153">
    <property type="entry name" value="FAS1 domain"/>
    <property type="match status" value="2"/>
</dbReference>
<organism evidence="3 4">
    <name type="scientific">Larkinella arboricola</name>
    <dbReference type="NCBI Taxonomy" id="643671"/>
    <lineage>
        <taxon>Bacteria</taxon>
        <taxon>Pseudomonadati</taxon>
        <taxon>Bacteroidota</taxon>
        <taxon>Cytophagia</taxon>
        <taxon>Cytophagales</taxon>
        <taxon>Spirosomataceae</taxon>
        <taxon>Larkinella</taxon>
    </lineage>
</organism>
<dbReference type="PROSITE" id="PS51257">
    <property type="entry name" value="PROKAR_LIPOPROTEIN"/>
    <property type="match status" value="1"/>
</dbReference>
<dbReference type="AlphaFoldDB" id="A0A327XE28"/>
<feature type="signal peptide" evidence="1">
    <location>
        <begin position="1"/>
        <end position="30"/>
    </location>
</feature>
<feature type="domain" description="FAS1" evidence="2">
    <location>
        <begin position="40"/>
        <end position="177"/>
    </location>
</feature>
<dbReference type="Proteomes" id="UP000248790">
    <property type="component" value="Unassembled WGS sequence"/>
</dbReference>
<evidence type="ECO:0000313" key="4">
    <source>
        <dbReference type="Proteomes" id="UP000248790"/>
    </source>
</evidence>
<evidence type="ECO:0000259" key="2">
    <source>
        <dbReference type="PROSITE" id="PS50213"/>
    </source>
</evidence>
<keyword evidence="1" id="KW-0732">Signal</keyword>
<dbReference type="OrthoDB" id="1119934at2"/>
<dbReference type="InterPro" id="IPR036378">
    <property type="entry name" value="FAS1_dom_sf"/>
</dbReference>
<evidence type="ECO:0000313" key="3">
    <source>
        <dbReference type="EMBL" id="RAK02486.1"/>
    </source>
</evidence>
<gene>
    <name evidence="3" type="ORF">LX87_00606</name>
</gene>
<dbReference type="SMART" id="SM00554">
    <property type="entry name" value="FAS1"/>
    <property type="match status" value="2"/>
</dbReference>
<dbReference type="RefSeq" id="WP_111626684.1">
    <property type="nucleotide sequence ID" value="NZ_QLMC01000001.1"/>
</dbReference>
<evidence type="ECO:0000256" key="1">
    <source>
        <dbReference type="SAM" id="SignalP"/>
    </source>
</evidence>
<dbReference type="GO" id="GO:0005615">
    <property type="term" value="C:extracellular space"/>
    <property type="evidence" value="ECO:0007669"/>
    <property type="project" value="TreeGrafter"/>
</dbReference>
<dbReference type="Gene3D" id="2.30.180.10">
    <property type="entry name" value="FAS1 domain"/>
    <property type="match status" value="2"/>
</dbReference>
<name>A0A327XE28_LARAB</name>
<dbReference type="PANTHER" id="PTHR10900">
    <property type="entry name" value="PERIOSTIN-RELATED"/>
    <property type="match status" value="1"/>
</dbReference>
<accession>A0A327XE28</accession>
<protein>
    <submittedName>
        <fullName evidence="3">Putative surface protein with fasciclin (FAS1) repeats</fullName>
    </submittedName>
</protein>
<reference evidence="3 4" key="1">
    <citation type="submission" date="2018-06" db="EMBL/GenBank/DDBJ databases">
        <title>Genomic Encyclopedia of Archaeal and Bacterial Type Strains, Phase II (KMG-II): from individual species to whole genera.</title>
        <authorList>
            <person name="Goeker M."/>
        </authorList>
    </citation>
    <scope>NUCLEOTIDE SEQUENCE [LARGE SCALE GENOMIC DNA]</scope>
    <source>
        <strain evidence="3 4">DSM 21851</strain>
    </source>
</reference>
<dbReference type="InterPro" id="IPR050904">
    <property type="entry name" value="Adhesion/Biosynth-related"/>
</dbReference>
<proteinExistence type="predicted"/>